<accession>A0A162XHC4</accession>
<name>A0A162XHC4_9FLAO</name>
<evidence type="ECO:0000259" key="2">
    <source>
        <dbReference type="Pfam" id="PF14200"/>
    </source>
</evidence>
<protein>
    <submittedName>
        <fullName evidence="4">Uncharacterized protein</fullName>
    </submittedName>
</protein>
<dbReference type="Gene3D" id="2.80.10.50">
    <property type="match status" value="1"/>
</dbReference>
<dbReference type="InterPro" id="IPR035992">
    <property type="entry name" value="Ricin_B-like_lectins"/>
</dbReference>
<keyword evidence="1" id="KW-0732">Signal</keyword>
<comment type="caution">
    <text evidence="4">The sequence shown here is derived from an EMBL/GenBank/DDBJ whole genome shotgun (WGS) entry which is preliminary data.</text>
</comment>
<gene>
    <name evidence="4" type="ORF">AWE51_13645</name>
</gene>
<dbReference type="NCBIfam" id="TIGR04183">
    <property type="entry name" value="Por_Secre_tail"/>
    <property type="match status" value="1"/>
</dbReference>
<dbReference type="InterPro" id="IPR013783">
    <property type="entry name" value="Ig-like_fold"/>
</dbReference>
<dbReference type="EMBL" id="LQRT01000046">
    <property type="protein sequence ID" value="KZS38637.1"/>
    <property type="molecule type" value="Genomic_DNA"/>
</dbReference>
<dbReference type="Pfam" id="PF17957">
    <property type="entry name" value="Big_7"/>
    <property type="match status" value="1"/>
</dbReference>
<dbReference type="CDD" id="cd00161">
    <property type="entry name" value="beta-trefoil_Ricin-like"/>
    <property type="match status" value="1"/>
</dbReference>
<dbReference type="Gene3D" id="1.50.10.100">
    <property type="entry name" value="Chondroitin AC/alginate lyase"/>
    <property type="match status" value="1"/>
</dbReference>
<evidence type="ECO:0000313" key="5">
    <source>
        <dbReference type="Proteomes" id="UP000076715"/>
    </source>
</evidence>
<dbReference type="PROSITE" id="PS50231">
    <property type="entry name" value="RICIN_B_LECTIN"/>
    <property type="match status" value="1"/>
</dbReference>
<reference evidence="4 5" key="1">
    <citation type="submission" date="2016-01" db="EMBL/GenBank/DDBJ databases">
        <title>The draft genome sequence of Aquimarina sp. RZW4-3-2.</title>
        <authorList>
            <person name="Wang Y."/>
        </authorList>
    </citation>
    <scope>NUCLEOTIDE SEQUENCE [LARGE SCALE GENOMIC DNA]</scope>
    <source>
        <strain evidence="4 5">RZW4-3-2</strain>
    </source>
</reference>
<evidence type="ECO:0000256" key="1">
    <source>
        <dbReference type="ARBA" id="ARBA00022729"/>
    </source>
</evidence>
<dbReference type="STRING" id="1642818.AWE51_13645"/>
<dbReference type="InterPro" id="IPR000772">
    <property type="entry name" value="Ricin_B_lectin"/>
</dbReference>
<feature type="domain" description="Ricin B lectin" evidence="2">
    <location>
        <begin position="783"/>
        <end position="867"/>
    </location>
</feature>
<dbReference type="InterPro" id="IPR008929">
    <property type="entry name" value="Chondroitin_lyas"/>
</dbReference>
<evidence type="ECO:0000259" key="3">
    <source>
        <dbReference type="Pfam" id="PF18962"/>
    </source>
</evidence>
<dbReference type="Pfam" id="PF18962">
    <property type="entry name" value="Por_Secre_tail"/>
    <property type="match status" value="1"/>
</dbReference>
<dbReference type="SUPFAM" id="SSF63829">
    <property type="entry name" value="Calcium-dependent phosphotriesterase"/>
    <property type="match status" value="1"/>
</dbReference>
<dbReference type="Gene3D" id="2.60.40.10">
    <property type="entry name" value="Immunoglobulins"/>
    <property type="match status" value="1"/>
</dbReference>
<dbReference type="InterPro" id="IPR026444">
    <property type="entry name" value="Secre_tail"/>
</dbReference>
<feature type="domain" description="Secretion system C-terminal sorting" evidence="3">
    <location>
        <begin position="1228"/>
        <end position="1299"/>
    </location>
</feature>
<evidence type="ECO:0000313" key="4">
    <source>
        <dbReference type="EMBL" id="KZS38637.1"/>
    </source>
</evidence>
<proteinExistence type="predicted"/>
<sequence length="1301" mass="144863">MGLLKSYSQEHPFLIVKENQYPALRAKWKTNKRPFKPMKDRAFERWNNAYENNNFGSMSTALNYNILAYILEENTSNRIKYKNRMFEILKAWERGTDFLSGNHGRFTGGASMQFNAIVALDIIYNDLTSSQRIAAEKGIIKANNFYKNNSSSWTLVDYGIKLVYAIFKKDAKEIAKWKGKYDNYLFDKSMMNDGSWGQSSGYVFARMHGDRLAKNFPIDILHFTGQGNYYNDSRLKALFEWSNTFAVTPSGSTTKFGDTGHNSFRLNKSTNWYFAEKYGATNGGMARWNMGPNNYPPSYVHSNYLIYILKSVNPPTPVMPVSKLREHSGAALWDKTNSREALQGVLHCLKRDNPSVNQFGHTLEESNTFDLSGYGQHMIMNSGVNYVGLNGQGGNYPGYAPDNGRWSRAILHNTVLIGNKTKHDQRDGNGLIDGLVGGNIEFGTTDAGLAIKNGTHKRTLSLIHPIVGKSNGYFVIYDEVKPTKSSDKVTINFQVNTKRGGTNTIKTNQEYVAPITAAVYKDFNSHDTTEKVNLFFASSPQVAIVDSYKGGFDITDVKSDNVRAQYNTGADGFVRATTIVFPEDKTHKKPPISKISNVNYSGAIVSHSTNFKDYYIGASPSKTNTYSNISFKANTTFFRKESGKTTKFSSTNGTSFRDTQGVDYGYQASQQVSIVLENNSGHIYARKNSNVTFYKQNITGVKINGTNTTIISSASNAVTITIPTGRHKIELIINGTPPVITPRPAANLANGDYFIENPTGGARIKNTNGASISVTNGSGDDVKWTFTKINGSNSNYTLKNVQTGRYLEVPYGACNAGDNTQNPNVNLGTYTQVVADHLRWNITKVGNDYFLQPLHCEKVADRNNGKKMHLWPYQAGNKNQNWKIVSVNKPINKPPTLSFLRPTSTAFEVGDNLTVEAKANDVDGLISKVELFFDGNIVRKSPQSNTHIWWSKYDALMTNLEQGSHTLKIVANDDLGATTEVFKTIFVGNTTNCSWIKQSGKANDIGANGSHVYLIGTNGYLYRSNGNGEWINTDRSKKLKRLDVSPNGDVWAIGEDNKLWQYKYPNGPWLDKNGTGIDIGVGNNVYYILGLDNRIRKYTGNGTYATLSNGTGKRIDIDGNGNPWIVGMNNGLYKWNGSSWNRKGSLTILDVGIKPNGDQVMVTSTDQKVYLYLDNGVFTELPGKATQITTNSDHISWIINNNNDIYKQNCDSNIDPNKDIDITNTITIYPNPVHDNGFTIYLGDFGVSRISILDAQGKVIYKTQTDKKSIEIEHALLKNSGLFFVKVVQNKQLLVKKILLK</sequence>
<organism evidence="4 5">
    <name type="scientific">Aquimarina aggregata</name>
    <dbReference type="NCBI Taxonomy" id="1642818"/>
    <lineage>
        <taxon>Bacteria</taxon>
        <taxon>Pseudomonadati</taxon>
        <taxon>Bacteroidota</taxon>
        <taxon>Flavobacteriia</taxon>
        <taxon>Flavobacteriales</taxon>
        <taxon>Flavobacteriaceae</taxon>
        <taxon>Aquimarina</taxon>
    </lineage>
</organism>
<dbReference type="Proteomes" id="UP000076715">
    <property type="component" value="Unassembled WGS sequence"/>
</dbReference>
<dbReference type="SUPFAM" id="SSF50370">
    <property type="entry name" value="Ricin B-like lectins"/>
    <property type="match status" value="1"/>
</dbReference>
<keyword evidence="5" id="KW-1185">Reference proteome</keyword>
<dbReference type="Pfam" id="PF14200">
    <property type="entry name" value="RicinB_lectin_2"/>
    <property type="match status" value="1"/>
</dbReference>